<dbReference type="InterPro" id="IPR052907">
    <property type="entry name" value="Beta-lactamase/esterase"/>
</dbReference>
<dbReference type="SUPFAM" id="SSF56601">
    <property type="entry name" value="beta-lactamase/transpeptidase-like"/>
    <property type="match status" value="1"/>
</dbReference>
<dbReference type="AlphaFoldDB" id="A0A4S2H9J2"/>
<dbReference type="EMBL" id="SRXV01000003">
    <property type="protein sequence ID" value="TGY92373.1"/>
    <property type="molecule type" value="Genomic_DNA"/>
</dbReference>
<evidence type="ECO:0000313" key="2">
    <source>
        <dbReference type="EMBL" id="TGY92373.1"/>
    </source>
</evidence>
<comment type="caution">
    <text evidence="2">The sequence shown here is derived from an EMBL/GenBank/DDBJ whole genome shotgun (WGS) entry which is preliminary data.</text>
</comment>
<feature type="domain" description="Beta-lactamase-related" evidence="1">
    <location>
        <begin position="22"/>
        <end position="369"/>
    </location>
</feature>
<dbReference type="InterPro" id="IPR001466">
    <property type="entry name" value="Beta-lactam-related"/>
</dbReference>
<organism evidence="2 3">
    <name type="scientific">Marinicauda pacifica</name>
    <dbReference type="NCBI Taxonomy" id="1133559"/>
    <lineage>
        <taxon>Bacteria</taxon>
        <taxon>Pseudomonadati</taxon>
        <taxon>Pseudomonadota</taxon>
        <taxon>Alphaproteobacteria</taxon>
        <taxon>Maricaulales</taxon>
        <taxon>Maricaulaceae</taxon>
        <taxon>Marinicauda</taxon>
    </lineage>
</organism>
<name>A0A4S2H9J2_9PROT</name>
<keyword evidence="2" id="KW-0378">Hydrolase</keyword>
<dbReference type="OrthoDB" id="5705574at2"/>
<dbReference type="InterPro" id="IPR012338">
    <property type="entry name" value="Beta-lactam/transpept-like"/>
</dbReference>
<dbReference type="Gene3D" id="3.40.710.10">
    <property type="entry name" value="DD-peptidase/beta-lactamase superfamily"/>
    <property type="match status" value="1"/>
</dbReference>
<proteinExistence type="predicted"/>
<dbReference type="RefSeq" id="WP_135945507.1">
    <property type="nucleotide sequence ID" value="NZ_BMEI01000003.1"/>
</dbReference>
<accession>A0A4S2H9J2</accession>
<dbReference type="PANTHER" id="PTHR43319:SF3">
    <property type="entry name" value="BETA-LACTAMASE-RELATED DOMAIN-CONTAINING PROTEIN"/>
    <property type="match status" value="1"/>
</dbReference>
<dbReference type="GO" id="GO:0016787">
    <property type="term" value="F:hydrolase activity"/>
    <property type="evidence" value="ECO:0007669"/>
    <property type="project" value="UniProtKB-KW"/>
</dbReference>
<evidence type="ECO:0000259" key="1">
    <source>
        <dbReference type="Pfam" id="PF00144"/>
    </source>
</evidence>
<protein>
    <submittedName>
        <fullName evidence="2">Class A beta-lactamase-related serine hydrolase</fullName>
    </submittedName>
</protein>
<dbReference type="PANTHER" id="PTHR43319">
    <property type="entry name" value="BETA-LACTAMASE-RELATED"/>
    <property type="match status" value="1"/>
</dbReference>
<dbReference type="Proteomes" id="UP000305451">
    <property type="component" value="Unassembled WGS sequence"/>
</dbReference>
<sequence length="380" mass="40698">MSIEIKGHVERGFEAVADAFAENFETTDELGAGFALVRDGQSLVDIHAGWADRKKSSPWTADTIVPVFSTGKAITALVMAWLVDRGRIDYATRVSAVWEAFGANGKDRLTLAEALSHQSGVPGISEEMDPSEWFDRETMERRVAEAEPLWAPGDGSGYHPITFGVIADAIARRVDEKGRTVGAILKEEIAGPRGLDFMIGVPESEHRRAAEHMLPPKPPFLGAANPAKAAAFLKPWSSPGRRGTAVWRSAELPAANGHGTAGALAALMGPFACQGQLLGEAFVGAETIAQALREQTSGQDRVLPFDLSFASGVMINRDSGHFGPEPRAVGHYGFGGSCAFADPVRGVSGSYVMNRQREVLVGDERAIRLIDAAYRCLDAK</sequence>
<reference evidence="2 3" key="1">
    <citation type="journal article" date="2013" name="Int. J. Syst. Evol. Microbiol.">
        <title>Marinicauda pacifica gen. nov., sp. nov., a prosthecate alphaproteobacterium of the family Hyphomonadaceae isolated from deep seawater.</title>
        <authorList>
            <person name="Zhang X.Y."/>
            <person name="Li G.W."/>
            <person name="Wang C.S."/>
            <person name="Zhang Y.J."/>
            <person name="Xu X.W."/>
            <person name="Li H."/>
            <person name="Liu A."/>
            <person name="Liu C."/>
            <person name="Xie B.B."/>
            <person name="Qin Q.L."/>
            <person name="Xu Z."/>
            <person name="Chen X.L."/>
            <person name="Zhou B.C."/>
            <person name="Zhang Y.Z."/>
        </authorList>
    </citation>
    <scope>NUCLEOTIDE SEQUENCE [LARGE SCALE GENOMIC DNA]</scope>
    <source>
        <strain evidence="2 3">P-1 km-3</strain>
    </source>
</reference>
<dbReference type="Pfam" id="PF00144">
    <property type="entry name" value="Beta-lactamase"/>
    <property type="match status" value="1"/>
</dbReference>
<keyword evidence="3" id="KW-1185">Reference proteome</keyword>
<gene>
    <name evidence="2" type="ORF">E5162_12060</name>
</gene>
<evidence type="ECO:0000313" key="3">
    <source>
        <dbReference type="Proteomes" id="UP000305451"/>
    </source>
</evidence>